<evidence type="ECO:0000256" key="1">
    <source>
        <dbReference type="SAM" id="MobiDB-lite"/>
    </source>
</evidence>
<name>A0A087H0I8_ARAAL</name>
<organism evidence="2 3">
    <name type="scientific">Arabis alpina</name>
    <name type="common">Alpine rock-cress</name>
    <dbReference type="NCBI Taxonomy" id="50452"/>
    <lineage>
        <taxon>Eukaryota</taxon>
        <taxon>Viridiplantae</taxon>
        <taxon>Streptophyta</taxon>
        <taxon>Embryophyta</taxon>
        <taxon>Tracheophyta</taxon>
        <taxon>Spermatophyta</taxon>
        <taxon>Magnoliopsida</taxon>
        <taxon>eudicotyledons</taxon>
        <taxon>Gunneridae</taxon>
        <taxon>Pentapetalae</taxon>
        <taxon>rosids</taxon>
        <taxon>malvids</taxon>
        <taxon>Brassicales</taxon>
        <taxon>Brassicaceae</taxon>
        <taxon>Arabideae</taxon>
        <taxon>Arabis</taxon>
    </lineage>
</organism>
<gene>
    <name evidence="2" type="ordered locus">AALP_Aa4g017200</name>
</gene>
<evidence type="ECO:0000313" key="3">
    <source>
        <dbReference type="Proteomes" id="UP000029120"/>
    </source>
</evidence>
<sequence>MRPLATGAAPFTVFTRSLSAPRNLRELVPFRRSHQFAIGAELSVVIVTRIVVGSTSLRRRLCRGSIVFASALHRRLVKLTVEPRRFLRVGLLGTRQAEKDVGNRDVEVNSQRKCQALPKSARFGNAGQLAEKACSDAASSSWLRPCSKKTDATQVPGVSNKENPVSPSLDNEPIDDVPILADELAADAPGLVVVKAEMEEFNNAVEQRRHDHLASSRRRAPRQSRKKPRVKNAKKLETAKQDARNSLTFLTRRNEQVDELKKQVGQKREFLKTAKALIVDLHEKFTIAKSKFVELKCDPQDKMIFQVQREANLDFVKQLLGLFLDRKVPRLEDELASLTADMEGQLELFDYLCLSNDSYFAKPTLPNQDKSLENLAAEAGVKDVSGSLMSLENAGGLLQEMRIDSIGLLKNLMISEDGRMSFTGEDEAKVSTTVAEDTEAEKTRIGGEAAKIEEIVVDEDGAEKAVAEKAGLATLVISTEVVKDAEVHP</sequence>
<dbReference type="EMBL" id="CM002872">
    <property type="protein sequence ID" value="KFK35640.1"/>
    <property type="molecule type" value="Genomic_DNA"/>
</dbReference>
<keyword evidence="3" id="KW-1185">Reference proteome</keyword>
<dbReference type="Proteomes" id="UP000029120">
    <property type="component" value="Chromosome 4"/>
</dbReference>
<evidence type="ECO:0000313" key="2">
    <source>
        <dbReference type="EMBL" id="KFK35640.1"/>
    </source>
</evidence>
<accession>A0A087H0I8</accession>
<feature type="region of interest" description="Disordered" evidence="1">
    <location>
        <begin position="148"/>
        <end position="172"/>
    </location>
</feature>
<proteinExistence type="predicted"/>
<dbReference type="Gramene" id="KFK35640">
    <property type="protein sequence ID" value="KFK35640"/>
    <property type="gene ID" value="AALP_AA4G017200"/>
</dbReference>
<protein>
    <submittedName>
        <fullName evidence="2">Uncharacterized protein</fullName>
    </submittedName>
</protein>
<feature type="compositionally biased region" description="Polar residues" evidence="1">
    <location>
        <begin position="152"/>
        <end position="169"/>
    </location>
</feature>
<reference evidence="3" key="1">
    <citation type="journal article" date="2015" name="Nat. Plants">
        <title>Genome expansion of Arabis alpina linked with retrotransposition and reduced symmetric DNA methylation.</title>
        <authorList>
            <person name="Willing E.M."/>
            <person name="Rawat V."/>
            <person name="Mandakova T."/>
            <person name="Maumus F."/>
            <person name="James G.V."/>
            <person name="Nordstroem K.J."/>
            <person name="Becker C."/>
            <person name="Warthmann N."/>
            <person name="Chica C."/>
            <person name="Szarzynska B."/>
            <person name="Zytnicki M."/>
            <person name="Albani M.C."/>
            <person name="Kiefer C."/>
            <person name="Bergonzi S."/>
            <person name="Castaings L."/>
            <person name="Mateos J.L."/>
            <person name="Berns M.C."/>
            <person name="Bujdoso N."/>
            <person name="Piofczyk T."/>
            <person name="de Lorenzo L."/>
            <person name="Barrero-Sicilia C."/>
            <person name="Mateos I."/>
            <person name="Piednoel M."/>
            <person name="Hagmann J."/>
            <person name="Chen-Min-Tao R."/>
            <person name="Iglesias-Fernandez R."/>
            <person name="Schuster S.C."/>
            <person name="Alonso-Blanco C."/>
            <person name="Roudier F."/>
            <person name="Carbonero P."/>
            <person name="Paz-Ares J."/>
            <person name="Davis S.J."/>
            <person name="Pecinka A."/>
            <person name="Quesneville H."/>
            <person name="Colot V."/>
            <person name="Lysak M.A."/>
            <person name="Weigel D."/>
            <person name="Coupland G."/>
            <person name="Schneeberger K."/>
        </authorList>
    </citation>
    <scope>NUCLEOTIDE SEQUENCE [LARGE SCALE GENOMIC DNA]</scope>
    <source>
        <strain evidence="3">cv. Pajares</strain>
    </source>
</reference>
<feature type="region of interest" description="Disordered" evidence="1">
    <location>
        <begin position="205"/>
        <end position="241"/>
    </location>
</feature>
<feature type="compositionally biased region" description="Basic residues" evidence="1">
    <location>
        <begin position="215"/>
        <end position="233"/>
    </location>
</feature>
<dbReference type="AlphaFoldDB" id="A0A087H0I8"/>